<dbReference type="InterPro" id="IPR046867">
    <property type="entry name" value="AldOxase/xan_DH_MoCoBD2"/>
</dbReference>
<dbReference type="SMART" id="SM01008">
    <property type="entry name" value="Ald_Xan_dh_C"/>
    <property type="match status" value="1"/>
</dbReference>
<dbReference type="Proteomes" id="UP000715781">
    <property type="component" value="Unassembled WGS sequence"/>
</dbReference>
<feature type="domain" description="Aldehyde oxidase/xanthine dehydrogenase a/b hammerhead" evidence="3">
    <location>
        <begin position="19"/>
        <end position="131"/>
    </location>
</feature>
<evidence type="ECO:0000259" key="3">
    <source>
        <dbReference type="SMART" id="SM01008"/>
    </source>
</evidence>
<dbReference type="AlphaFoldDB" id="A0A951Q6V4"/>
<sequence>MSKVIGTSVSRKDGRAKVTGSATYAAEHQIPGLVYGYLVTATIANGRIRSMDVGAAKRSPGVLAIFTHRNVPKIFNPANDWQASKISESRLPLSDDRIYYAGQIIGLVVADTLERARDAANLVQVEYEIQPPLIDTNKASYTNQKDYEFQKGQLTKDNFAAVVAGAAATVEATYNTEVELHSPLEPHAIIAHWHNADSVTIYEPTQWVVILQRTYADLLNIPVERVRVVTPYIGGSFGGKIFPWSHAILCTAVAREINRPLKVVVSRRQMTTNTGHRASTEQILRLAATSKGKLMAIEHIVRNATSPVENFVEPCTSIPPVMYDVPNLHLQQDLAVLNVPTPTYLRAPGENPGMWALESAMDELAWTLQIDPVQLRLLNETQAHQKTNLPFSAKHFADSLRVGSEKFGWSQRPKQPRAITRDGLQSGWGMAAASFPGYRRAGAAKVRLLSDGTAHVLTAGNDIGTGTYTIVAMTAAEALGLPVEKVRVELGDSIMPDGGLAGGSSMAGSLMPAVMQACQDLLKQAKAKTATEAIAMLRQSGRAAIEVTASTTPNDKDKKFTFYSWGAHFCEVSVDEEIGRLKVTRWLSVINVGRVLNAKTAASQIRGSVIMGIGQALMEECHFDPASGYPVVYDLATYHIPTHADIPRIEVVFVGEPDLNANSMGVRGVGEIGITGVAAAIANAIYHATGKRLRSLPFTLDKLITQ</sequence>
<proteinExistence type="predicted"/>
<gene>
    <name evidence="4" type="ORF">KME32_36230</name>
</gene>
<evidence type="ECO:0000313" key="4">
    <source>
        <dbReference type="EMBL" id="MBW4566407.1"/>
    </source>
</evidence>
<evidence type="ECO:0000256" key="2">
    <source>
        <dbReference type="ARBA" id="ARBA00023002"/>
    </source>
</evidence>
<dbReference type="Pfam" id="PF01315">
    <property type="entry name" value="Ald_Xan_dh_C"/>
    <property type="match status" value="1"/>
</dbReference>
<evidence type="ECO:0000256" key="1">
    <source>
        <dbReference type="ARBA" id="ARBA00022505"/>
    </source>
</evidence>
<dbReference type="InterPro" id="IPR008274">
    <property type="entry name" value="AldOxase/xan_DH_MoCoBD1"/>
</dbReference>
<accession>A0A951Q6V4</accession>
<dbReference type="GO" id="GO:0016491">
    <property type="term" value="F:oxidoreductase activity"/>
    <property type="evidence" value="ECO:0007669"/>
    <property type="project" value="UniProtKB-KW"/>
</dbReference>
<dbReference type="Gene3D" id="3.30.365.10">
    <property type="entry name" value="Aldehyde oxidase/xanthine dehydrogenase, molybdopterin binding domain"/>
    <property type="match status" value="4"/>
</dbReference>
<dbReference type="InterPro" id="IPR037165">
    <property type="entry name" value="AldOxase/xan_DH_Mopterin-bd_sf"/>
</dbReference>
<keyword evidence="2" id="KW-0560">Oxidoreductase</keyword>
<dbReference type="Pfam" id="PF20256">
    <property type="entry name" value="MoCoBD_2"/>
    <property type="match status" value="1"/>
</dbReference>
<dbReference type="PANTHER" id="PTHR11908:SF132">
    <property type="entry name" value="ALDEHYDE OXIDASE 1-RELATED"/>
    <property type="match status" value="1"/>
</dbReference>
<dbReference type="InterPro" id="IPR000674">
    <property type="entry name" value="Ald_Oxase/Xan_DH_a/b"/>
</dbReference>
<dbReference type="GO" id="GO:0005506">
    <property type="term" value="F:iron ion binding"/>
    <property type="evidence" value="ECO:0007669"/>
    <property type="project" value="InterPro"/>
</dbReference>
<dbReference type="Gene3D" id="3.90.1170.50">
    <property type="entry name" value="Aldehyde oxidase/xanthine dehydrogenase, a/b hammerhead"/>
    <property type="match status" value="1"/>
</dbReference>
<dbReference type="Pfam" id="PF02738">
    <property type="entry name" value="MoCoBD_1"/>
    <property type="match status" value="1"/>
</dbReference>
<keyword evidence="1" id="KW-0500">Molybdenum</keyword>
<comment type="caution">
    <text evidence="4">The sequence shown here is derived from an EMBL/GenBank/DDBJ whole genome shotgun (WGS) entry which is preliminary data.</text>
</comment>
<dbReference type="SUPFAM" id="SSF56003">
    <property type="entry name" value="Molybdenum cofactor-binding domain"/>
    <property type="match status" value="1"/>
</dbReference>
<name>A0A951Q6V4_9NOST</name>
<evidence type="ECO:0000313" key="5">
    <source>
        <dbReference type="Proteomes" id="UP000715781"/>
    </source>
</evidence>
<reference evidence="4" key="1">
    <citation type="submission" date="2021-05" db="EMBL/GenBank/DDBJ databases">
        <authorList>
            <person name="Pietrasiak N."/>
            <person name="Ward R."/>
            <person name="Stajich J.E."/>
            <person name="Kurbessoian T."/>
        </authorList>
    </citation>
    <scope>NUCLEOTIDE SEQUENCE</scope>
    <source>
        <strain evidence="4">JT2-VF2</strain>
    </source>
</reference>
<dbReference type="InterPro" id="IPR016208">
    <property type="entry name" value="Ald_Oxase/xanthine_DH-like"/>
</dbReference>
<dbReference type="SUPFAM" id="SSF54665">
    <property type="entry name" value="CO dehydrogenase molybdoprotein N-domain-like"/>
    <property type="match status" value="1"/>
</dbReference>
<organism evidence="4 5">
    <name type="scientific">Mojavia pulchra JT2-VF2</name>
    <dbReference type="NCBI Taxonomy" id="287848"/>
    <lineage>
        <taxon>Bacteria</taxon>
        <taxon>Bacillati</taxon>
        <taxon>Cyanobacteriota</taxon>
        <taxon>Cyanophyceae</taxon>
        <taxon>Nostocales</taxon>
        <taxon>Nostocaceae</taxon>
    </lineage>
</organism>
<dbReference type="EMBL" id="JAHHHN010000081">
    <property type="protein sequence ID" value="MBW4566407.1"/>
    <property type="molecule type" value="Genomic_DNA"/>
</dbReference>
<reference evidence="4" key="2">
    <citation type="journal article" date="2022" name="Microbiol. Resour. Announc.">
        <title>Metagenome Sequencing to Explore Phylogenomics of Terrestrial Cyanobacteria.</title>
        <authorList>
            <person name="Ward R.D."/>
            <person name="Stajich J.E."/>
            <person name="Johansen J.R."/>
            <person name="Huntemann M."/>
            <person name="Clum A."/>
            <person name="Foster B."/>
            <person name="Foster B."/>
            <person name="Roux S."/>
            <person name="Palaniappan K."/>
            <person name="Varghese N."/>
            <person name="Mukherjee S."/>
            <person name="Reddy T.B.K."/>
            <person name="Daum C."/>
            <person name="Copeland A."/>
            <person name="Chen I.A."/>
            <person name="Ivanova N.N."/>
            <person name="Kyrpides N.C."/>
            <person name="Shapiro N."/>
            <person name="Eloe-Fadrosh E.A."/>
            <person name="Pietrasiak N."/>
        </authorList>
    </citation>
    <scope>NUCLEOTIDE SEQUENCE</scope>
    <source>
        <strain evidence="4">JT2-VF2</strain>
    </source>
</reference>
<dbReference type="PANTHER" id="PTHR11908">
    <property type="entry name" value="XANTHINE DEHYDROGENASE"/>
    <property type="match status" value="1"/>
</dbReference>
<dbReference type="InterPro" id="IPR036856">
    <property type="entry name" value="Ald_Oxase/Xan_DH_a/b_sf"/>
</dbReference>
<protein>
    <submittedName>
        <fullName evidence="4">Xanthine dehydrogenase family protein molybdopterin-binding subunit</fullName>
    </submittedName>
</protein>